<dbReference type="RefSeq" id="WP_375737071.1">
    <property type="nucleotide sequence ID" value="NZ_JBCGDC010000216.1"/>
</dbReference>
<feature type="domain" description="N-acetyltransferase" evidence="3">
    <location>
        <begin position="1"/>
        <end position="151"/>
    </location>
</feature>
<evidence type="ECO:0000259" key="3">
    <source>
        <dbReference type="PROSITE" id="PS51186"/>
    </source>
</evidence>
<dbReference type="Gene3D" id="3.40.630.30">
    <property type="match status" value="1"/>
</dbReference>
<evidence type="ECO:0000313" key="5">
    <source>
        <dbReference type="Proteomes" id="UP001582793"/>
    </source>
</evidence>
<organism evidence="4 5">
    <name type="scientific">Polymorphospora lycopeni</name>
    <dbReference type="NCBI Taxonomy" id="3140240"/>
    <lineage>
        <taxon>Bacteria</taxon>
        <taxon>Bacillati</taxon>
        <taxon>Actinomycetota</taxon>
        <taxon>Actinomycetes</taxon>
        <taxon>Micromonosporales</taxon>
        <taxon>Micromonosporaceae</taxon>
        <taxon>Polymorphospora</taxon>
    </lineage>
</organism>
<evidence type="ECO:0000256" key="1">
    <source>
        <dbReference type="ARBA" id="ARBA00022679"/>
    </source>
</evidence>
<dbReference type="Pfam" id="PF00583">
    <property type="entry name" value="Acetyltransf_1"/>
    <property type="match status" value="1"/>
</dbReference>
<name>A0ABV5D1X2_9ACTN</name>
<dbReference type="PANTHER" id="PTHR43877:SF2">
    <property type="entry name" value="AMINOALKYLPHOSPHONATE N-ACETYLTRANSFERASE-RELATED"/>
    <property type="match status" value="1"/>
</dbReference>
<dbReference type="PROSITE" id="PS51186">
    <property type="entry name" value="GNAT"/>
    <property type="match status" value="1"/>
</dbReference>
<keyword evidence="1" id="KW-0808">Transferase</keyword>
<dbReference type="InterPro" id="IPR050832">
    <property type="entry name" value="Bact_Acetyltransf"/>
</dbReference>
<dbReference type="InterPro" id="IPR000182">
    <property type="entry name" value="GNAT_dom"/>
</dbReference>
<gene>
    <name evidence="4" type="ORF">AAFH96_35010</name>
</gene>
<dbReference type="CDD" id="cd04301">
    <property type="entry name" value="NAT_SF"/>
    <property type="match status" value="1"/>
</dbReference>
<dbReference type="SUPFAM" id="SSF55729">
    <property type="entry name" value="Acyl-CoA N-acyltransferases (Nat)"/>
    <property type="match status" value="1"/>
</dbReference>
<dbReference type="Proteomes" id="UP001582793">
    <property type="component" value="Unassembled WGS sequence"/>
</dbReference>
<accession>A0ABV5D1X2</accession>
<evidence type="ECO:0000256" key="2">
    <source>
        <dbReference type="ARBA" id="ARBA00023315"/>
    </source>
</evidence>
<dbReference type="EMBL" id="JBCGDC010000216">
    <property type="protein sequence ID" value="MFB6398247.1"/>
    <property type="molecule type" value="Genomic_DNA"/>
</dbReference>
<comment type="caution">
    <text evidence="4">The sequence shown here is derived from an EMBL/GenBank/DDBJ whole genome shotgun (WGS) entry which is preliminary data.</text>
</comment>
<dbReference type="PANTHER" id="PTHR43877">
    <property type="entry name" value="AMINOALKYLPHOSPHONATE N-ACETYLTRANSFERASE-RELATED-RELATED"/>
    <property type="match status" value="1"/>
</dbReference>
<sequence>MTVLAVDPGQPPFDRVAELFDAYRVHYGLPAAPAATRRWLAEQLTAGRLQVAAGVRDGRAHGFVTRTVLPASLLLGTAWMIRDLYVDPAHRRSGLARELLRHVVDEARAAGALRISLQTEPDNAAALRLYAGFGFRAVDGLKSLSLPLTPA</sequence>
<protein>
    <submittedName>
        <fullName evidence="4">GNAT family N-acetyltransferase</fullName>
    </submittedName>
</protein>
<keyword evidence="5" id="KW-1185">Reference proteome</keyword>
<dbReference type="InterPro" id="IPR016181">
    <property type="entry name" value="Acyl_CoA_acyltransferase"/>
</dbReference>
<keyword evidence="2" id="KW-0012">Acyltransferase</keyword>
<reference evidence="4 5" key="1">
    <citation type="submission" date="2024-04" db="EMBL/GenBank/DDBJ databases">
        <title>Polymorphospora sp. isolated from Baiyangdian Lake in Xiong'an New Area.</title>
        <authorList>
            <person name="Zhang X."/>
            <person name="Liu J."/>
        </authorList>
    </citation>
    <scope>NUCLEOTIDE SEQUENCE [LARGE SCALE GENOMIC DNA]</scope>
    <source>
        <strain evidence="4 5">2-325</strain>
    </source>
</reference>
<proteinExistence type="predicted"/>
<evidence type="ECO:0000313" key="4">
    <source>
        <dbReference type="EMBL" id="MFB6398247.1"/>
    </source>
</evidence>